<organism evidence="2 3">
    <name type="scientific">Velocimicrobium porci</name>
    <dbReference type="NCBI Taxonomy" id="2606634"/>
    <lineage>
        <taxon>Bacteria</taxon>
        <taxon>Bacillati</taxon>
        <taxon>Bacillota</taxon>
        <taxon>Clostridia</taxon>
        <taxon>Lachnospirales</taxon>
        <taxon>Lachnospiraceae</taxon>
        <taxon>Velocimicrobium</taxon>
    </lineage>
</organism>
<keyword evidence="1" id="KW-0812">Transmembrane</keyword>
<feature type="transmembrane region" description="Helical" evidence="1">
    <location>
        <begin position="112"/>
        <end position="133"/>
    </location>
</feature>
<comment type="caution">
    <text evidence="2">The sequence shown here is derived from an EMBL/GenBank/DDBJ whole genome shotgun (WGS) entry which is preliminary data.</text>
</comment>
<dbReference type="EMBL" id="VUMT01000004">
    <property type="protein sequence ID" value="MSS63095.1"/>
    <property type="molecule type" value="Genomic_DNA"/>
</dbReference>
<evidence type="ECO:0000313" key="3">
    <source>
        <dbReference type="Proteomes" id="UP000482209"/>
    </source>
</evidence>
<name>A0A6L5XWA2_9FIRM</name>
<feature type="transmembrane region" description="Helical" evidence="1">
    <location>
        <begin position="208"/>
        <end position="226"/>
    </location>
</feature>
<feature type="transmembrane region" description="Helical" evidence="1">
    <location>
        <begin position="12"/>
        <end position="28"/>
    </location>
</feature>
<sequence length="229" mass="26875">MERFGSRRTELFFILESFIYINFFILDITRQEILLSGIFKYVGIFFCAFYVWSAKEAVSSWKQRIFKWIYGFLLVADCFLLFTENYLPGLFAFLCVQGLYSYYLSGRERKKMICQVVICLIITAFVLFLLLFFGVEIDVVLKTAIFYFSCFSYNLCKLLISYHHNKEAVFLTIGFILYFLCDLNVGIYQASSYLDFEMLNHMTKISGLGMWLFYLPGQVFIAYSAASEK</sequence>
<keyword evidence="3" id="KW-1185">Reference proteome</keyword>
<feature type="transmembrane region" description="Helical" evidence="1">
    <location>
        <begin position="168"/>
        <end position="188"/>
    </location>
</feature>
<evidence type="ECO:0000313" key="2">
    <source>
        <dbReference type="EMBL" id="MSS63095.1"/>
    </source>
</evidence>
<dbReference type="Proteomes" id="UP000482209">
    <property type="component" value="Unassembled WGS sequence"/>
</dbReference>
<keyword evidence="1" id="KW-0472">Membrane</keyword>
<feature type="transmembrane region" description="Helical" evidence="1">
    <location>
        <begin position="65"/>
        <end position="82"/>
    </location>
</feature>
<gene>
    <name evidence="2" type="ORF">FYJ58_04280</name>
</gene>
<feature type="transmembrane region" description="Helical" evidence="1">
    <location>
        <begin position="139"/>
        <end position="156"/>
    </location>
</feature>
<dbReference type="RefSeq" id="WP_154517738.1">
    <property type="nucleotide sequence ID" value="NZ_VUMT01000004.1"/>
</dbReference>
<proteinExistence type="predicted"/>
<feature type="transmembrane region" description="Helical" evidence="1">
    <location>
        <begin position="34"/>
        <end position="53"/>
    </location>
</feature>
<keyword evidence="1" id="KW-1133">Transmembrane helix</keyword>
<protein>
    <recommendedName>
        <fullName evidence="4">YhhN-like protein</fullName>
    </recommendedName>
</protein>
<evidence type="ECO:0000256" key="1">
    <source>
        <dbReference type="SAM" id="Phobius"/>
    </source>
</evidence>
<dbReference type="AlphaFoldDB" id="A0A6L5XWA2"/>
<evidence type="ECO:0008006" key="4">
    <source>
        <dbReference type="Google" id="ProtNLM"/>
    </source>
</evidence>
<accession>A0A6L5XWA2</accession>
<feature type="transmembrane region" description="Helical" evidence="1">
    <location>
        <begin position="88"/>
        <end position="105"/>
    </location>
</feature>
<reference evidence="2 3" key="1">
    <citation type="submission" date="2019-08" db="EMBL/GenBank/DDBJ databases">
        <title>In-depth cultivation of the pig gut microbiome towards novel bacterial diversity and tailored functional studies.</title>
        <authorList>
            <person name="Wylensek D."/>
            <person name="Hitch T.C.A."/>
            <person name="Clavel T."/>
        </authorList>
    </citation>
    <scope>NUCLEOTIDE SEQUENCE [LARGE SCALE GENOMIC DNA]</scope>
    <source>
        <strain evidence="2 3">WCA-693-APC-MOT-I</strain>
    </source>
</reference>